<dbReference type="GO" id="GO:0140658">
    <property type="term" value="F:ATP-dependent chromatin remodeler activity"/>
    <property type="evidence" value="ECO:0000318"/>
    <property type="project" value="GO_Central"/>
</dbReference>
<dbReference type="GO" id="GO:0005524">
    <property type="term" value="F:ATP binding"/>
    <property type="evidence" value="ECO:0007669"/>
    <property type="project" value="UniProtKB-KW"/>
</dbReference>
<dbReference type="STRING" id="6945.B7PHN4"/>
<dbReference type="GO" id="GO:0004386">
    <property type="term" value="F:helicase activity"/>
    <property type="evidence" value="ECO:0007669"/>
    <property type="project" value="UniProtKB-KW"/>
</dbReference>
<evidence type="ECO:0000256" key="3">
    <source>
        <dbReference type="ARBA" id="ARBA00022737"/>
    </source>
</evidence>
<dbReference type="SMART" id="SM00487">
    <property type="entry name" value="DEXDc"/>
    <property type="match status" value="1"/>
</dbReference>
<accession>B7PHN4</accession>
<reference evidence="18" key="2">
    <citation type="submission" date="2020-05" db="UniProtKB">
        <authorList>
            <consortium name="EnsemblMetazoa"/>
        </authorList>
    </citation>
    <scope>IDENTIFICATION</scope>
    <source>
        <strain evidence="18">wikel</strain>
    </source>
</reference>
<keyword evidence="7" id="KW-0805">Transcription regulation</keyword>
<dbReference type="InterPro" id="IPR016197">
    <property type="entry name" value="Chromo-like_dom_sf"/>
</dbReference>
<dbReference type="Gene3D" id="1.10.10.60">
    <property type="entry name" value="Homeodomain-like"/>
    <property type="match status" value="1"/>
</dbReference>
<dbReference type="VEuPathDB" id="VectorBase:ISCP_022312"/>
<dbReference type="InterPro" id="IPR023779">
    <property type="entry name" value="Chromodomain_CS"/>
</dbReference>
<dbReference type="InterPro" id="IPR001650">
    <property type="entry name" value="Helicase_C-like"/>
</dbReference>
<dbReference type="InterPro" id="IPR014001">
    <property type="entry name" value="Helicase_ATP-bd"/>
</dbReference>
<dbReference type="InterPro" id="IPR000330">
    <property type="entry name" value="SNF2_N"/>
</dbReference>
<feature type="compositionally biased region" description="Acidic residues" evidence="12">
    <location>
        <begin position="212"/>
        <end position="221"/>
    </location>
</feature>
<dbReference type="GO" id="GO:0003682">
    <property type="term" value="F:chromatin binding"/>
    <property type="evidence" value="ECO:0000318"/>
    <property type="project" value="GO_Central"/>
</dbReference>
<feature type="domain" description="Chromo" evidence="14">
    <location>
        <begin position="384"/>
        <end position="448"/>
    </location>
</feature>
<keyword evidence="8" id="KW-0238">DNA-binding</keyword>
<keyword evidence="5" id="KW-0378">Hydrolase</keyword>
<comment type="subcellular location">
    <subcellularLocation>
        <location evidence="1">Nucleus</location>
    </subcellularLocation>
</comment>
<feature type="domain" description="Helicase ATP-binding" evidence="15">
    <location>
        <begin position="578"/>
        <end position="659"/>
    </location>
</feature>
<feature type="compositionally biased region" description="Low complexity" evidence="12">
    <location>
        <begin position="1"/>
        <end position="39"/>
    </location>
</feature>
<dbReference type="Pfam" id="PF00271">
    <property type="entry name" value="Helicase_C"/>
    <property type="match status" value="1"/>
</dbReference>
<evidence type="ECO:0000256" key="7">
    <source>
        <dbReference type="ARBA" id="ARBA00023015"/>
    </source>
</evidence>
<keyword evidence="17" id="KW-0808">Transferase</keyword>
<keyword evidence="3" id="KW-0677">Repeat</keyword>
<evidence type="ECO:0000256" key="1">
    <source>
        <dbReference type="ARBA" id="ARBA00004123"/>
    </source>
</evidence>
<dbReference type="FunCoup" id="B7PHN4">
    <property type="interactions" value="1253"/>
</dbReference>
<evidence type="ECO:0000256" key="4">
    <source>
        <dbReference type="ARBA" id="ARBA00022741"/>
    </source>
</evidence>
<dbReference type="VEuPathDB" id="VectorBase:ISCW004121"/>
<dbReference type="Pfam" id="PF00385">
    <property type="entry name" value="Chromo"/>
    <property type="match status" value="2"/>
</dbReference>
<evidence type="ECO:0000256" key="5">
    <source>
        <dbReference type="ARBA" id="ARBA00022801"/>
    </source>
</evidence>
<dbReference type="GO" id="GO:0004674">
    <property type="term" value="F:protein serine/threonine kinase activity"/>
    <property type="evidence" value="ECO:0007669"/>
    <property type="project" value="UniProtKB-EC"/>
</dbReference>
<dbReference type="Pfam" id="PF00176">
    <property type="entry name" value="SNF2-rel_dom"/>
    <property type="match status" value="1"/>
</dbReference>
<dbReference type="FunFam" id="3.40.50.300:FF:000130">
    <property type="entry name" value="Chromodomain-helicase-DNA-binding protein 2 isoform 1"/>
    <property type="match status" value="1"/>
</dbReference>
<comment type="catalytic activity">
    <reaction evidence="11">
        <text>ATP + H2O = ADP + phosphate + H(+)</text>
        <dbReference type="Rhea" id="RHEA:13065"/>
        <dbReference type="ChEBI" id="CHEBI:15377"/>
        <dbReference type="ChEBI" id="CHEBI:15378"/>
        <dbReference type="ChEBI" id="CHEBI:30616"/>
        <dbReference type="ChEBI" id="CHEBI:43474"/>
        <dbReference type="ChEBI" id="CHEBI:456216"/>
    </reaction>
</comment>
<feature type="compositionally biased region" description="Polar residues" evidence="12">
    <location>
        <begin position="105"/>
        <end position="117"/>
    </location>
</feature>
<dbReference type="Pfam" id="PF18375">
    <property type="entry name" value="CDH1_2_SANT_HL1"/>
    <property type="match status" value="1"/>
</dbReference>
<dbReference type="PANTHER" id="PTHR45623">
    <property type="entry name" value="CHROMODOMAIN-HELICASE-DNA-BINDING PROTEIN 3-RELATED-RELATED"/>
    <property type="match status" value="1"/>
</dbReference>
<evidence type="ECO:0000313" key="18">
    <source>
        <dbReference type="EnsemblMetazoa" id="ISCW004121-PA"/>
    </source>
</evidence>
<reference evidence="17 19" key="1">
    <citation type="submission" date="2008-03" db="EMBL/GenBank/DDBJ databases">
        <title>Annotation of Ixodes scapularis.</title>
        <authorList>
            <consortium name="Ixodes scapularis Genome Project Consortium"/>
            <person name="Caler E."/>
            <person name="Hannick L.I."/>
            <person name="Bidwell S."/>
            <person name="Joardar V."/>
            <person name="Thiagarajan M."/>
            <person name="Amedeo P."/>
            <person name="Galinsky K.J."/>
            <person name="Schobel S."/>
            <person name="Inman J."/>
            <person name="Hostetler J."/>
            <person name="Miller J."/>
            <person name="Hammond M."/>
            <person name="Megy K."/>
            <person name="Lawson D."/>
            <person name="Kodira C."/>
            <person name="Sutton G."/>
            <person name="Meyer J."/>
            <person name="Hill C.A."/>
            <person name="Birren B."/>
            <person name="Nene V."/>
            <person name="Collins F."/>
            <person name="Alarcon-Chaidez F."/>
            <person name="Wikel S."/>
            <person name="Strausberg R."/>
        </authorList>
    </citation>
    <scope>NUCLEOTIDE SEQUENCE [LARGE SCALE GENOMIC DNA]</scope>
    <source>
        <strain evidence="19">Wikel</strain>
        <strain evidence="17">Wikel colony</strain>
    </source>
</reference>
<dbReference type="InterPro" id="IPR056302">
    <property type="entry name" value="CHD1-2/Hrp3_HTH"/>
</dbReference>
<comment type="similarity">
    <text evidence="2">Belongs to the SNF2/RAD54 helicase family.</text>
</comment>
<keyword evidence="20" id="KW-1267">Proteomics identification</keyword>
<dbReference type="PROSITE" id="PS50013">
    <property type="entry name" value="CHROMO_2"/>
    <property type="match status" value="2"/>
</dbReference>
<dbReference type="Proteomes" id="UP000001555">
    <property type="component" value="Unassembled WGS sequence"/>
</dbReference>
<evidence type="ECO:0000256" key="2">
    <source>
        <dbReference type="ARBA" id="ARBA00007025"/>
    </source>
</evidence>
<evidence type="ECO:0000256" key="13">
    <source>
        <dbReference type="SAM" id="Phobius"/>
    </source>
</evidence>
<keyword evidence="10" id="KW-0539">Nucleus</keyword>
<dbReference type="OrthoDB" id="6516361at2759"/>
<keyword evidence="13" id="KW-0812">Transmembrane</keyword>
<evidence type="ECO:0000259" key="14">
    <source>
        <dbReference type="PROSITE" id="PS50013"/>
    </source>
</evidence>
<feature type="non-terminal residue" evidence="17">
    <location>
        <position position="1514"/>
    </location>
</feature>
<feature type="region of interest" description="Disordered" evidence="12">
    <location>
        <begin position="1022"/>
        <end position="1121"/>
    </location>
</feature>
<dbReference type="VEuPathDB" id="VectorBase:ISCI004121"/>
<dbReference type="VEuPathDB" id="VectorBase:ISCP_017307"/>
<evidence type="ECO:0000259" key="16">
    <source>
        <dbReference type="PROSITE" id="PS51194"/>
    </source>
</evidence>
<dbReference type="SMART" id="SM01176">
    <property type="entry name" value="DUF4208"/>
    <property type="match status" value="1"/>
</dbReference>
<dbReference type="Gene3D" id="3.40.50.300">
    <property type="entry name" value="P-loop containing nucleotide triphosphate hydrolases"/>
    <property type="match status" value="1"/>
</dbReference>
<dbReference type="GO" id="GO:0016887">
    <property type="term" value="F:ATP hydrolysis activity"/>
    <property type="evidence" value="ECO:0000318"/>
    <property type="project" value="GO_Central"/>
</dbReference>
<evidence type="ECO:0000259" key="15">
    <source>
        <dbReference type="PROSITE" id="PS51192"/>
    </source>
</evidence>
<dbReference type="EMBL" id="ABJB010357615">
    <property type="status" value="NOT_ANNOTATED_CDS"/>
    <property type="molecule type" value="Genomic_DNA"/>
</dbReference>
<proteinExistence type="evidence at protein level"/>
<dbReference type="PaxDb" id="6945-B7PHN4"/>
<dbReference type="FunFam" id="2.40.50.40:FF:000014">
    <property type="entry name" value="Chromodomain-helicase-DNA-binding protein 2 isoform 1"/>
    <property type="match status" value="1"/>
</dbReference>
<dbReference type="PROSITE" id="PS51192">
    <property type="entry name" value="HELICASE_ATP_BIND_1"/>
    <property type="match status" value="1"/>
</dbReference>
<organism>
    <name type="scientific">Ixodes scapularis</name>
    <name type="common">Black-legged tick</name>
    <name type="synonym">Deer tick</name>
    <dbReference type="NCBI Taxonomy" id="6945"/>
    <lineage>
        <taxon>Eukaryota</taxon>
        <taxon>Metazoa</taxon>
        <taxon>Ecdysozoa</taxon>
        <taxon>Arthropoda</taxon>
        <taxon>Chelicerata</taxon>
        <taxon>Arachnida</taxon>
        <taxon>Acari</taxon>
        <taxon>Parasitiformes</taxon>
        <taxon>Ixodida</taxon>
        <taxon>Ixodoidea</taxon>
        <taxon>Ixodidae</taxon>
        <taxon>Ixodinae</taxon>
        <taxon>Ixodes</taxon>
    </lineage>
</organism>
<dbReference type="GO" id="GO:0003677">
    <property type="term" value="F:DNA binding"/>
    <property type="evidence" value="ECO:0000318"/>
    <property type="project" value="GO_Central"/>
</dbReference>
<protein>
    <submittedName>
        <fullName evidence="17 18">Chromodomain helicase DNA binding protein, putative</fullName>
        <ecNumber evidence="17">2.7.11.1</ecNumber>
    </submittedName>
</protein>
<dbReference type="Gene3D" id="2.40.50.40">
    <property type="match status" value="2"/>
</dbReference>
<feature type="compositionally biased region" description="Basic and acidic residues" evidence="12">
    <location>
        <begin position="1347"/>
        <end position="1371"/>
    </location>
</feature>
<gene>
    <name evidence="17" type="ORF">IscW_ISCW004121</name>
</gene>
<dbReference type="CDD" id="cd18661">
    <property type="entry name" value="CD2_tandem_CHD1-2_like"/>
    <property type="match status" value="1"/>
</dbReference>
<dbReference type="InterPro" id="IPR025260">
    <property type="entry name" value="CHD1-like_C"/>
</dbReference>
<dbReference type="InterPro" id="IPR040793">
    <property type="entry name" value="CDH1_2_SANT_HL1"/>
</dbReference>
<feature type="transmembrane region" description="Helical" evidence="13">
    <location>
        <begin position="487"/>
        <end position="507"/>
    </location>
</feature>
<dbReference type="InterPro" id="IPR049730">
    <property type="entry name" value="SNF2/RAD54-like_C"/>
</dbReference>
<dbReference type="GO" id="GO:0042393">
    <property type="term" value="F:histone binding"/>
    <property type="evidence" value="ECO:0000318"/>
    <property type="project" value="GO_Central"/>
</dbReference>
<evidence type="ECO:0000256" key="6">
    <source>
        <dbReference type="ARBA" id="ARBA00022840"/>
    </source>
</evidence>
<dbReference type="EnsemblMetazoa" id="ISCW004121-RA">
    <property type="protein sequence ID" value="ISCW004121-PA"/>
    <property type="gene ID" value="ISCW004121"/>
</dbReference>
<dbReference type="PANTHER" id="PTHR45623:SF14">
    <property type="entry name" value="CHROMODOMAIN-HELICASE-DNA-BINDING PROTEIN 1"/>
    <property type="match status" value="1"/>
</dbReference>
<dbReference type="EMBL" id="DS714338">
    <property type="protein sequence ID" value="EEC06106.1"/>
    <property type="molecule type" value="Genomic_DNA"/>
</dbReference>
<feature type="transmembrane region" description="Helical" evidence="13">
    <location>
        <begin position="519"/>
        <end position="543"/>
    </location>
</feature>
<feature type="non-terminal residue" evidence="17">
    <location>
        <position position="1"/>
    </location>
</feature>
<feature type="compositionally biased region" description="Basic and acidic residues" evidence="12">
    <location>
        <begin position="1038"/>
        <end position="1062"/>
    </location>
</feature>
<dbReference type="Pfam" id="PF23588">
    <property type="entry name" value="HTH_CHD1_Hrp3"/>
    <property type="match status" value="1"/>
</dbReference>
<feature type="compositionally biased region" description="Acidic residues" evidence="12">
    <location>
        <begin position="89"/>
        <end position="98"/>
    </location>
</feature>
<feature type="compositionally biased region" description="Acidic residues" evidence="12">
    <location>
        <begin position="53"/>
        <end position="67"/>
    </location>
</feature>
<dbReference type="GO" id="GO:0005634">
    <property type="term" value="C:nucleus"/>
    <property type="evidence" value="ECO:0000318"/>
    <property type="project" value="GO_Central"/>
</dbReference>
<evidence type="ECO:0000256" key="8">
    <source>
        <dbReference type="ARBA" id="ARBA00023125"/>
    </source>
</evidence>
<dbReference type="PROSITE" id="PS00598">
    <property type="entry name" value="CHROMO_1"/>
    <property type="match status" value="2"/>
</dbReference>
<sequence>PAMENSDAGSNSSAASGDSDSDFGSASESSRSRKSGSASPRLDSSNQTAKTGEEEEEEEEGEEEDNHEENNNDDANSGSAKSDRGSSSESEDAESDSDAAERVRSANQRRTSESAGSHQDDSSRDARRRGGKGGGKGGLKQVWEENPDISGDWRSSGNSDESDSDAGGRARKVPPKRPPPRRAPATQQRRAAAAASSNRVRYHSSESSNEASSDDDDSDDDESKRQASRRGGKAVSYKEQSAEETGSDDIVEIEYDEQAVAVESPNAETVERVIDHRRGKKGATGASTTVYAVEDYGDPNTPDTPEEERETQYLIKWKGWSHLHNTWETLQTLQDQKVKGMKKLDNYIKREDELRLWRDHASPEDIEYFECQQEMSEELQGKHMDVERIISHAPAKSGEAEQMDYLCKWDGLPYSDCTWEDGNLMKRKFPRVIREYHARQKSQKIPSKVCKVLKVRPKFVPLKTQPSYIGGEQKLELRDYQLEGLNWLASSWCKWYIGLLLFVIVMIMKKVPLQSVDRYLFIQHSSCVLVLCILSLSHFLYILTNEHSTDVSWYHLVDLCVGGLVQIREHEWCHPGNKRLKFNALLTTYEILLKDKSFLGAVNWAVLGVDEAHRLKNDDSLLYKSLFEFDTNHRLLITGTPLQNSLKELWALLHFIMPNNLGACKRANECNMQKSVGGCCTKFRAGLSACDVIVSTVEHEIRRLCSVLEMPLFPASCCCRWILTKNYKALSKGVKGSSSGFINIMMELKKCCNHAVLIRPPEQPAVNNVDALQQIIRGSGKLLLLDKLLCRLKETGHRVLVFSQMVRMLDIIADYLQLRRFPFQRLDGSIKGELRRQALDHFNADTSQDFCFLLSTRAGGLGINLATADTVVIFDSDWNPQNDLQAQARAHRIGQKNQVNIYRLVTKNSVEEDIIERAKRKMVLDHLVIQRMDTTGRTVLSKSNAPSSNTTPFNKEELAAILKFGAEELFKETEDGDEEPQVDIDEILQRAETREEQPTTVGDELLGSFKVASFNFTEEEEVGAAVAGAEEDSSSQSKDWDDIIPEAERKKVEDEERLKEEMELYLPPRSRKSLHQVRRKKHGGRSARRRDRDRGSGGGSNGSDDEGRPRKRGRPRVIPRDTVKGFTDAEIRRFIKSYRKFAAPAKRRVCTIALDAELQEKPQADLKRLAHLLHSGCEQAMKESQAAPLPGGADAGDSNAGGTPARRRHQRTTFKLSGVSVNAKSVLSSYQELAVLDAVLPCTAEERRHWTLDLATKDPHFDTPWGVAEDSSLLRGIYEHGMGSWEAIKMDAGLGLTDKILPDGEQLKPQTKHLQSRADYLLKMLRKVHARQVALQEGKAKRKKKDKDKDKAKDKTKAKDKEKDKDKDKEEKKKKKKKHETPTEGGAVSKTKGARKDLPAMHYTANAAPQVIEPTGDLDLQLFNECKEKMRPVKRALKQLDTPDSSLNDDEQVNHTRLCLLKIGEHINECCAEYTDPEKSKQWRSHLWSFVAKFTELDAKALHRLYRHAQKKNE</sequence>
<dbReference type="SMART" id="SM00298">
    <property type="entry name" value="CHROMO"/>
    <property type="match status" value="2"/>
</dbReference>
<dbReference type="InterPro" id="IPR000953">
    <property type="entry name" value="Chromo/chromo_shadow_dom"/>
</dbReference>
<evidence type="ECO:0000313" key="19">
    <source>
        <dbReference type="Proteomes" id="UP000001555"/>
    </source>
</evidence>
<dbReference type="InterPro" id="IPR038718">
    <property type="entry name" value="SNF2-like_sf"/>
</dbReference>
<feature type="compositionally biased region" description="Low complexity" evidence="12">
    <location>
        <begin position="1186"/>
        <end position="1202"/>
    </location>
</feature>
<dbReference type="CDD" id="cd18793">
    <property type="entry name" value="SF2_C_SNF"/>
    <property type="match status" value="1"/>
</dbReference>
<dbReference type="SMART" id="SM00490">
    <property type="entry name" value="HELICc"/>
    <property type="match status" value="1"/>
</dbReference>
<feature type="region of interest" description="Disordered" evidence="12">
    <location>
        <begin position="1"/>
        <end position="252"/>
    </location>
</feature>
<dbReference type="GO" id="GO:0000785">
    <property type="term" value="C:chromatin"/>
    <property type="evidence" value="ECO:0000318"/>
    <property type="project" value="GO_Central"/>
</dbReference>
<feature type="compositionally biased region" description="Low complexity" evidence="12">
    <location>
        <begin position="183"/>
        <end position="211"/>
    </location>
</feature>
<dbReference type="Pfam" id="PF13907">
    <property type="entry name" value="CHD1-like_C"/>
    <property type="match status" value="1"/>
</dbReference>
<feature type="domain" description="Helicase C-terminal" evidence="16">
    <location>
        <begin position="784"/>
        <end position="935"/>
    </location>
</feature>
<dbReference type="CDD" id="cd18666">
    <property type="entry name" value="CD1_tandem_CHD1-2_like"/>
    <property type="match status" value="1"/>
</dbReference>
<keyword evidence="6" id="KW-0067">ATP-binding</keyword>
<keyword evidence="19" id="KW-1185">Reference proteome</keyword>
<evidence type="ECO:0007829" key="20">
    <source>
        <dbReference type="PeptideAtlas" id="B7PHN4"/>
    </source>
</evidence>
<keyword evidence="17" id="KW-0347">Helicase</keyword>
<feature type="region of interest" description="Disordered" evidence="12">
    <location>
        <begin position="1333"/>
        <end position="1396"/>
    </location>
</feature>
<dbReference type="HOGENOM" id="CLU_000315_8_1_1"/>
<feature type="domain" description="Chromo" evidence="14">
    <location>
        <begin position="268"/>
        <end position="359"/>
    </location>
</feature>
<evidence type="ECO:0000256" key="9">
    <source>
        <dbReference type="ARBA" id="ARBA00023163"/>
    </source>
</evidence>
<keyword evidence="13" id="KW-1133">Transmembrane helix</keyword>
<dbReference type="EC" id="2.7.11.1" evidence="17"/>
<dbReference type="EMBL" id="ABJB010343778">
    <property type="status" value="NOT_ANNOTATED_CDS"/>
    <property type="molecule type" value="Genomic_DNA"/>
</dbReference>
<feature type="region of interest" description="Disordered" evidence="12">
    <location>
        <begin position="1181"/>
        <end position="1209"/>
    </location>
</feature>
<evidence type="ECO:0000256" key="11">
    <source>
        <dbReference type="ARBA" id="ARBA00049360"/>
    </source>
</evidence>
<evidence type="ECO:0000256" key="10">
    <source>
        <dbReference type="ARBA" id="ARBA00023242"/>
    </source>
</evidence>
<dbReference type="SUPFAM" id="SSF52540">
    <property type="entry name" value="P-loop containing nucleoside triphosphate hydrolases"/>
    <property type="match status" value="2"/>
</dbReference>
<keyword evidence="9" id="KW-0804">Transcription</keyword>
<dbReference type="PROSITE" id="PS51194">
    <property type="entry name" value="HELICASE_CTER"/>
    <property type="match status" value="1"/>
</dbReference>
<feature type="compositionally biased region" description="Basic residues" evidence="12">
    <location>
        <begin position="1069"/>
        <end position="1089"/>
    </location>
</feature>
<dbReference type="InterPro" id="IPR027417">
    <property type="entry name" value="P-loop_NTPase"/>
</dbReference>
<dbReference type="GO" id="GO:0034728">
    <property type="term" value="P:nucleosome organization"/>
    <property type="evidence" value="ECO:0000318"/>
    <property type="project" value="GO_Central"/>
</dbReference>
<name>B7PHN4_IXOSC</name>
<keyword evidence="13" id="KW-0472">Membrane</keyword>
<evidence type="ECO:0000256" key="12">
    <source>
        <dbReference type="SAM" id="MobiDB-lite"/>
    </source>
</evidence>
<feature type="compositionally biased region" description="Basic residues" evidence="12">
    <location>
        <begin position="169"/>
        <end position="180"/>
    </location>
</feature>
<evidence type="ECO:0000313" key="17">
    <source>
        <dbReference type="EMBL" id="EEC06106.1"/>
    </source>
</evidence>
<dbReference type="SUPFAM" id="SSF54160">
    <property type="entry name" value="Chromo domain-like"/>
    <property type="match status" value="2"/>
</dbReference>
<dbReference type="Gene3D" id="3.40.50.10810">
    <property type="entry name" value="Tandem AAA-ATPase domain"/>
    <property type="match status" value="1"/>
</dbReference>
<keyword evidence="4" id="KW-0547">Nucleotide-binding</keyword>
<dbReference type="InterPro" id="IPR023780">
    <property type="entry name" value="Chromo_domain"/>
</dbReference>